<dbReference type="EMBL" id="MPPL01000001">
    <property type="protein sequence ID" value="OKS84879.1"/>
    <property type="molecule type" value="Genomic_DNA"/>
</dbReference>
<dbReference type="AlphaFoldDB" id="A0A1Q5ZSY1"/>
<gene>
    <name evidence="1" type="ORF">RG47T_0316</name>
</gene>
<keyword evidence="2" id="KW-1185">Reference proteome</keyword>
<organism evidence="1 2">
    <name type="scientific">Mucilaginibacter polytrichastri</name>
    <dbReference type="NCBI Taxonomy" id="1302689"/>
    <lineage>
        <taxon>Bacteria</taxon>
        <taxon>Pseudomonadati</taxon>
        <taxon>Bacteroidota</taxon>
        <taxon>Sphingobacteriia</taxon>
        <taxon>Sphingobacteriales</taxon>
        <taxon>Sphingobacteriaceae</taxon>
        <taxon>Mucilaginibacter</taxon>
    </lineage>
</organism>
<accession>A0A1Q5ZSY1</accession>
<dbReference type="OrthoDB" id="769783at2"/>
<dbReference type="Proteomes" id="UP000186720">
    <property type="component" value="Unassembled WGS sequence"/>
</dbReference>
<proteinExistence type="predicted"/>
<sequence>MDQNISVDVKVSEEILALLSAIHRYYPIGLPHLNNDYAGYQDVKNIIETKINQLIANDLPEHCTALLNEVKAEFSGLEVYDNLYHQFPSIDLSINLFNSKENNIERVTLLSLKISLLTNHYIIYYENSFTFTNYQTLRHIPIKTRIISSVNEEADVSGEWYKKLFKIVNHIYPLYKQVNHRHVFTRFIKGGLPYPFDYSNQIDYPIYNYLFGNDVINEEVRISN</sequence>
<reference evidence="1 2" key="1">
    <citation type="submission" date="2016-11" db="EMBL/GenBank/DDBJ databases">
        <title>Whole Genome Sequencing of Mucilaginibacter polytrichastri RG4-7(T) isolated from the moss sample.</title>
        <authorList>
            <person name="Li Y."/>
        </authorList>
    </citation>
    <scope>NUCLEOTIDE SEQUENCE [LARGE SCALE GENOMIC DNA]</scope>
    <source>
        <strain evidence="1 2">RG4-7</strain>
    </source>
</reference>
<name>A0A1Q5ZSY1_9SPHI</name>
<dbReference type="RefSeq" id="WP_074487610.1">
    <property type="nucleotide sequence ID" value="NZ_FPAM01000001.1"/>
</dbReference>
<protein>
    <submittedName>
        <fullName evidence="1">Uncharacterized protein</fullName>
    </submittedName>
</protein>
<evidence type="ECO:0000313" key="1">
    <source>
        <dbReference type="EMBL" id="OKS84879.1"/>
    </source>
</evidence>
<evidence type="ECO:0000313" key="2">
    <source>
        <dbReference type="Proteomes" id="UP000186720"/>
    </source>
</evidence>
<comment type="caution">
    <text evidence="1">The sequence shown here is derived from an EMBL/GenBank/DDBJ whole genome shotgun (WGS) entry which is preliminary data.</text>
</comment>